<dbReference type="Proteomes" id="UP001221898">
    <property type="component" value="Unassembled WGS sequence"/>
</dbReference>
<comment type="caution">
    <text evidence="2">The sequence shown here is derived from an EMBL/GenBank/DDBJ whole genome shotgun (WGS) entry which is preliminary data.</text>
</comment>
<sequence length="167" mass="18333">MTHMFSRAHRLSMVHNEDPSQRGEEKRELYISRGGRQVMRPFPNQSLQTGPHAGWGGASIGIGTHDITPVQAAGAGRAPAATGPVGGFLSVRDSVVMATVGSRISCLGKYRLETMTDLQQQQQLEEELKSADLLLEELEEQVTSQIVCQASLRNRTNASIYLQRNDD</sequence>
<dbReference type="AlphaFoldDB" id="A0AAD7RQW2"/>
<evidence type="ECO:0000256" key="1">
    <source>
        <dbReference type="SAM" id="MobiDB-lite"/>
    </source>
</evidence>
<feature type="region of interest" description="Disordered" evidence="1">
    <location>
        <begin position="1"/>
        <end position="26"/>
    </location>
</feature>
<protein>
    <submittedName>
        <fullName evidence="2">Uncharacterized protein</fullName>
    </submittedName>
</protein>
<feature type="compositionally biased region" description="Basic residues" evidence="1">
    <location>
        <begin position="1"/>
        <end position="12"/>
    </location>
</feature>
<name>A0AAD7RQW2_9TELE</name>
<accession>A0AAD7RQW2</accession>
<reference evidence="2" key="1">
    <citation type="journal article" date="2023" name="Science">
        <title>Genome structures resolve the early diversification of teleost fishes.</title>
        <authorList>
            <person name="Parey E."/>
            <person name="Louis A."/>
            <person name="Montfort J."/>
            <person name="Bouchez O."/>
            <person name="Roques C."/>
            <person name="Iampietro C."/>
            <person name="Lluch J."/>
            <person name="Castinel A."/>
            <person name="Donnadieu C."/>
            <person name="Desvignes T."/>
            <person name="Floi Bucao C."/>
            <person name="Jouanno E."/>
            <person name="Wen M."/>
            <person name="Mejri S."/>
            <person name="Dirks R."/>
            <person name="Jansen H."/>
            <person name="Henkel C."/>
            <person name="Chen W.J."/>
            <person name="Zahm M."/>
            <person name="Cabau C."/>
            <person name="Klopp C."/>
            <person name="Thompson A.W."/>
            <person name="Robinson-Rechavi M."/>
            <person name="Braasch I."/>
            <person name="Lecointre G."/>
            <person name="Bobe J."/>
            <person name="Postlethwait J.H."/>
            <person name="Berthelot C."/>
            <person name="Roest Crollius H."/>
            <person name="Guiguen Y."/>
        </authorList>
    </citation>
    <scope>NUCLEOTIDE SEQUENCE</scope>
    <source>
        <strain evidence="2">NC1722</strain>
    </source>
</reference>
<organism evidence="2 3">
    <name type="scientific">Aldrovandia affinis</name>
    <dbReference type="NCBI Taxonomy" id="143900"/>
    <lineage>
        <taxon>Eukaryota</taxon>
        <taxon>Metazoa</taxon>
        <taxon>Chordata</taxon>
        <taxon>Craniata</taxon>
        <taxon>Vertebrata</taxon>
        <taxon>Euteleostomi</taxon>
        <taxon>Actinopterygii</taxon>
        <taxon>Neopterygii</taxon>
        <taxon>Teleostei</taxon>
        <taxon>Notacanthiformes</taxon>
        <taxon>Halosauridae</taxon>
        <taxon>Aldrovandia</taxon>
    </lineage>
</organism>
<evidence type="ECO:0000313" key="2">
    <source>
        <dbReference type="EMBL" id="KAJ8388600.1"/>
    </source>
</evidence>
<proteinExistence type="predicted"/>
<gene>
    <name evidence="2" type="ORF">AAFF_G00131650</name>
</gene>
<evidence type="ECO:0000313" key="3">
    <source>
        <dbReference type="Proteomes" id="UP001221898"/>
    </source>
</evidence>
<keyword evidence="3" id="KW-1185">Reference proteome</keyword>
<feature type="compositionally biased region" description="Basic and acidic residues" evidence="1">
    <location>
        <begin position="15"/>
        <end position="26"/>
    </location>
</feature>
<dbReference type="EMBL" id="JAINUG010000192">
    <property type="protein sequence ID" value="KAJ8388600.1"/>
    <property type="molecule type" value="Genomic_DNA"/>
</dbReference>
<feature type="region of interest" description="Disordered" evidence="1">
    <location>
        <begin position="40"/>
        <end position="60"/>
    </location>
</feature>